<feature type="region of interest" description="Disordered" evidence="1">
    <location>
        <begin position="1"/>
        <end position="24"/>
    </location>
</feature>
<evidence type="ECO:0000313" key="4">
    <source>
        <dbReference type="Proteomes" id="UP000243579"/>
    </source>
</evidence>
<dbReference type="SUPFAM" id="SSF58038">
    <property type="entry name" value="SNARE fusion complex"/>
    <property type="match status" value="1"/>
</dbReference>
<organism evidence="3 4">
    <name type="scientific">Achlya hypogyna</name>
    <name type="common">Oomycete</name>
    <name type="synonym">Protoachlya hypogyna</name>
    <dbReference type="NCBI Taxonomy" id="1202772"/>
    <lineage>
        <taxon>Eukaryota</taxon>
        <taxon>Sar</taxon>
        <taxon>Stramenopiles</taxon>
        <taxon>Oomycota</taxon>
        <taxon>Saprolegniomycetes</taxon>
        <taxon>Saprolegniales</taxon>
        <taxon>Achlyaceae</taxon>
        <taxon>Achlya</taxon>
    </lineage>
</organism>
<dbReference type="Proteomes" id="UP000243579">
    <property type="component" value="Unassembled WGS sequence"/>
</dbReference>
<feature type="compositionally biased region" description="Polar residues" evidence="1">
    <location>
        <begin position="1"/>
        <end position="21"/>
    </location>
</feature>
<accession>A0A1V9ZI88</accession>
<evidence type="ECO:0000313" key="3">
    <source>
        <dbReference type="EMBL" id="OQR97713.1"/>
    </source>
</evidence>
<name>A0A1V9ZI88_ACHHY</name>
<evidence type="ECO:0000256" key="2">
    <source>
        <dbReference type="SAM" id="Phobius"/>
    </source>
</evidence>
<dbReference type="EMBL" id="JNBR01000098">
    <property type="protein sequence ID" value="OQR97713.1"/>
    <property type="molecule type" value="Genomic_DNA"/>
</dbReference>
<protein>
    <recommendedName>
        <fullName evidence="5">t-SNARE coiled-coil homology domain-containing protein</fullName>
    </recommendedName>
</protein>
<evidence type="ECO:0000256" key="1">
    <source>
        <dbReference type="SAM" id="MobiDB-lite"/>
    </source>
</evidence>
<dbReference type="Gene3D" id="1.20.5.110">
    <property type="match status" value="1"/>
</dbReference>
<sequence>MSTSTSRLLPATTKGSMSNYGTYHGDPNVQRLMETSDKLERTKQTIAQADVTARGVLVELESQRGQFQDMKEMVHETRSATTQVNHYLVQIRDRALRRKICLWGIIVVLTVLDVFFFYYFFLKQ</sequence>
<keyword evidence="4" id="KW-1185">Reference proteome</keyword>
<comment type="caution">
    <text evidence="3">The sequence shown here is derived from an EMBL/GenBank/DDBJ whole genome shotgun (WGS) entry which is preliminary data.</text>
</comment>
<keyword evidence="2" id="KW-0472">Membrane</keyword>
<feature type="transmembrane region" description="Helical" evidence="2">
    <location>
        <begin position="100"/>
        <end position="121"/>
    </location>
</feature>
<evidence type="ECO:0008006" key="5">
    <source>
        <dbReference type="Google" id="ProtNLM"/>
    </source>
</evidence>
<keyword evidence="2" id="KW-1133">Transmembrane helix</keyword>
<dbReference type="AlphaFoldDB" id="A0A1V9ZI88"/>
<gene>
    <name evidence="3" type="ORF">ACHHYP_10067</name>
</gene>
<proteinExistence type="predicted"/>
<dbReference type="OrthoDB" id="430637at2759"/>
<reference evidence="3 4" key="1">
    <citation type="journal article" date="2014" name="Genome Biol. Evol.">
        <title>The secreted proteins of Achlya hypogyna and Thraustotheca clavata identify the ancestral oomycete secretome and reveal gene acquisitions by horizontal gene transfer.</title>
        <authorList>
            <person name="Misner I."/>
            <person name="Blouin N."/>
            <person name="Leonard G."/>
            <person name="Richards T.A."/>
            <person name="Lane C.E."/>
        </authorList>
    </citation>
    <scope>NUCLEOTIDE SEQUENCE [LARGE SCALE GENOMIC DNA]</scope>
    <source>
        <strain evidence="3 4">ATCC 48635</strain>
    </source>
</reference>
<keyword evidence="2" id="KW-0812">Transmembrane</keyword>